<evidence type="ECO:0000256" key="3">
    <source>
        <dbReference type="SAM" id="MobiDB-lite"/>
    </source>
</evidence>
<feature type="region of interest" description="Disordered" evidence="3">
    <location>
        <begin position="508"/>
        <end position="536"/>
    </location>
</feature>
<evidence type="ECO:0000313" key="6">
    <source>
        <dbReference type="Proteomes" id="UP000807504"/>
    </source>
</evidence>
<proteinExistence type="predicted"/>
<feature type="region of interest" description="Disordered" evidence="3">
    <location>
        <begin position="569"/>
        <end position="591"/>
    </location>
</feature>
<feature type="region of interest" description="Disordered" evidence="3">
    <location>
        <begin position="177"/>
        <end position="212"/>
    </location>
</feature>
<sequence length="591" mass="66072">MPSKKQYNLVNDDAYDSRIPLYNDEAFQHGITFHAKYIGSLDVPRPSSRVEIVAAMRRIRYEFKANSMKKKKVSITVSVDGVKVVLRNRRQTNKWPWDENKFIILHHPIYRIFYVSHDSQDLKIFSYIARDGGSNSFKCNVFKSKKKSQAMRIVRTVGQAFEVCHKLSLALASTSATGGADEEAEENNQKGKCQGDGASEPNSCDTQEEANATKISDAATNSCLPRSVGSNFNPKDDSDLCKTAVSLPTSQLPESSSVYHHIQLLKEQLEQQNQQMQSVIAQVQLLKDQLSAEKTARVEAQAQNHHLLAHNKELLEHIKKLVNHIQDIEEKFQKTGRLTENSLSQSFLQNPSSNMDLHFQNIRHQNSSTSLGMPLMDENIPSDFLFPRNYSTSLGRQLSVPATTHQSLSGSPKFGVSFSNSGSSLPGSPSQQNFSSNLDAIFKPNSFVCSSPKISRKPKSPCLVTDNASNENISRSPSFSQSSTSPGHYRSKKQQIFDFEPSNFNSTGFFSQDRNNQKPFIDNSKDEIETNPNNGAYSQVTVHYNSHEASPPKDSFIAQVTRDLAKMSTVEKSLSDTKPFLDSDFSSLFKS</sequence>
<dbReference type="SUPFAM" id="SSF50729">
    <property type="entry name" value="PH domain-like"/>
    <property type="match status" value="1"/>
</dbReference>
<feature type="compositionally biased region" description="Low complexity" evidence="3">
    <location>
        <begin position="582"/>
        <end position="591"/>
    </location>
</feature>
<dbReference type="CDD" id="cd01270">
    <property type="entry name" value="PTB_CAPON-like"/>
    <property type="match status" value="1"/>
</dbReference>
<feature type="compositionally biased region" description="Polar residues" evidence="3">
    <location>
        <begin position="508"/>
        <end position="518"/>
    </location>
</feature>
<keyword evidence="6" id="KW-1185">Reference proteome</keyword>
<dbReference type="InterPro" id="IPR051133">
    <property type="entry name" value="Adapter_Engulfment-Domain"/>
</dbReference>
<dbReference type="GO" id="GO:0050998">
    <property type="term" value="F:nitric-oxide synthase binding"/>
    <property type="evidence" value="ECO:0007669"/>
    <property type="project" value="TreeGrafter"/>
</dbReference>
<comment type="caution">
    <text evidence="5">The sequence shown here is derived from an EMBL/GenBank/DDBJ whole genome shotgun (WGS) entry which is preliminary data.</text>
</comment>
<dbReference type="InterPro" id="IPR011993">
    <property type="entry name" value="PH-like_dom_sf"/>
</dbReference>
<evidence type="ECO:0000259" key="4">
    <source>
        <dbReference type="PROSITE" id="PS01179"/>
    </source>
</evidence>
<dbReference type="Pfam" id="PF00640">
    <property type="entry name" value="PID"/>
    <property type="match status" value="1"/>
</dbReference>
<dbReference type="PANTHER" id="PTHR11232:SF17">
    <property type="entry name" value="CAPON-LIKE PROTEIN"/>
    <property type="match status" value="1"/>
</dbReference>
<dbReference type="Proteomes" id="UP000807504">
    <property type="component" value="Unassembled WGS sequence"/>
</dbReference>
<dbReference type="OMA" id="VHYNSHE"/>
<feature type="coiled-coil region" evidence="2">
    <location>
        <begin position="262"/>
        <end position="331"/>
    </location>
</feature>
<dbReference type="Gene3D" id="2.30.29.30">
    <property type="entry name" value="Pleckstrin-homology domain (PH domain)/Phosphotyrosine-binding domain (PTB)"/>
    <property type="match status" value="1"/>
</dbReference>
<feature type="domain" description="PID" evidence="4">
    <location>
        <begin position="30"/>
        <end position="166"/>
    </location>
</feature>
<dbReference type="SMART" id="SM00462">
    <property type="entry name" value="PTB"/>
    <property type="match status" value="1"/>
</dbReference>
<keyword evidence="1 2" id="KW-0175">Coiled coil</keyword>
<dbReference type="PROSITE" id="PS01179">
    <property type="entry name" value="PID"/>
    <property type="match status" value="1"/>
</dbReference>
<evidence type="ECO:0000256" key="1">
    <source>
        <dbReference type="ARBA" id="ARBA00023054"/>
    </source>
</evidence>
<dbReference type="OrthoDB" id="10030336at2759"/>
<protein>
    <submittedName>
        <fullName evidence="5">Carboxyl-terminal PDZ ligand of neuronal like protein</fullName>
    </submittedName>
</protein>
<feature type="region of interest" description="Disordered" evidence="3">
    <location>
        <begin position="452"/>
        <end position="491"/>
    </location>
</feature>
<evidence type="ECO:0000256" key="2">
    <source>
        <dbReference type="SAM" id="Coils"/>
    </source>
</evidence>
<reference evidence="5" key="1">
    <citation type="journal article" date="2020" name="bioRxiv">
        <title>Chromosome-level reference genome of the European wasp spider Argiope bruennichi: a resource for studies on range expansion and evolutionary adaptation.</title>
        <authorList>
            <person name="Sheffer M.M."/>
            <person name="Hoppe A."/>
            <person name="Krehenwinkel H."/>
            <person name="Uhl G."/>
            <person name="Kuss A.W."/>
            <person name="Jensen L."/>
            <person name="Jensen C."/>
            <person name="Gillespie R.G."/>
            <person name="Hoff K.J."/>
            <person name="Prost S."/>
        </authorList>
    </citation>
    <scope>NUCLEOTIDE SEQUENCE</scope>
</reference>
<evidence type="ECO:0000313" key="5">
    <source>
        <dbReference type="EMBL" id="KAF8777225.1"/>
    </source>
</evidence>
<feature type="compositionally biased region" description="Polar residues" evidence="3">
    <location>
        <begin position="200"/>
        <end position="212"/>
    </location>
</feature>
<dbReference type="FunFam" id="2.30.29.30:FF:000124">
    <property type="entry name" value="carboxyl-terminal PDZ ligand of neuronal nitric oxide synthase protein-like"/>
    <property type="match status" value="1"/>
</dbReference>
<organism evidence="5 6">
    <name type="scientific">Argiope bruennichi</name>
    <name type="common">Wasp spider</name>
    <name type="synonym">Aranea bruennichi</name>
    <dbReference type="NCBI Taxonomy" id="94029"/>
    <lineage>
        <taxon>Eukaryota</taxon>
        <taxon>Metazoa</taxon>
        <taxon>Ecdysozoa</taxon>
        <taxon>Arthropoda</taxon>
        <taxon>Chelicerata</taxon>
        <taxon>Arachnida</taxon>
        <taxon>Araneae</taxon>
        <taxon>Araneomorphae</taxon>
        <taxon>Entelegynae</taxon>
        <taxon>Araneoidea</taxon>
        <taxon>Araneidae</taxon>
        <taxon>Argiope</taxon>
    </lineage>
</organism>
<gene>
    <name evidence="5" type="ORF">HNY73_014134</name>
</gene>
<reference evidence="5" key="2">
    <citation type="submission" date="2020-06" db="EMBL/GenBank/DDBJ databases">
        <authorList>
            <person name="Sheffer M."/>
        </authorList>
    </citation>
    <scope>NUCLEOTIDE SEQUENCE</scope>
</reference>
<dbReference type="InterPro" id="IPR006020">
    <property type="entry name" value="PTB/PI_dom"/>
</dbReference>
<dbReference type="PANTHER" id="PTHR11232">
    <property type="entry name" value="PHOSPHOTYROSINE INTERACTION DOMAIN-CONTAINING FAMILY MEMBER"/>
    <property type="match status" value="1"/>
</dbReference>
<dbReference type="AlphaFoldDB" id="A0A8T0ES89"/>
<dbReference type="EMBL" id="JABXBU010002072">
    <property type="protein sequence ID" value="KAF8777225.1"/>
    <property type="molecule type" value="Genomic_DNA"/>
</dbReference>
<feature type="compositionally biased region" description="Low complexity" evidence="3">
    <location>
        <begin position="474"/>
        <end position="485"/>
    </location>
</feature>
<accession>A0A8T0ES89</accession>
<name>A0A8T0ES89_ARGBR</name>